<organism evidence="1 2">
    <name type="scientific">Rhizopus oryzae</name>
    <name type="common">Mucormycosis agent</name>
    <name type="synonym">Rhizopus arrhizus var. delemar</name>
    <dbReference type="NCBI Taxonomy" id="64495"/>
    <lineage>
        <taxon>Eukaryota</taxon>
        <taxon>Fungi</taxon>
        <taxon>Fungi incertae sedis</taxon>
        <taxon>Mucoromycota</taxon>
        <taxon>Mucoromycotina</taxon>
        <taxon>Mucoromycetes</taxon>
        <taxon>Mucorales</taxon>
        <taxon>Mucorineae</taxon>
        <taxon>Rhizopodaceae</taxon>
        <taxon>Rhizopus</taxon>
    </lineage>
</organism>
<dbReference type="EMBL" id="JAANQT010000987">
    <property type="protein sequence ID" value="KAG1307207.1"/>
    <property type="molecule type" value="Genomic_DNA"/>
</dbReference>
<reference evidence="1" key="1">
    <citation type="journal article" date="2020" name="Microb. Genom.">
        <title>Genetic diversity of clinical and environmental Mucorales isolates obtained from an investigation of mucormycosis cases among solid organ transplant recipients.</title>
        <authorList>
            <person name="Nguyen M.H."/>
            <person name="Kaul D."/>
            <person name="Muto C."/>
            <person name="Cheng S.J."/>
            <person name="Richter R.A."/>
            <person name="Bruno V.M."/>
            <person name="Liu G."/>
            <person name="Beyhan S."/>
            <person name="Sundermann A.J."/>
            <person name="Mounaud S."/>
            <person name="Pasculle A.W."/>
            <person name="Nierman W.C."/>
            <person name="Driscoll E."/>
            <person name="Cumbie R."/>
            <person name="Clancy C.J."/>
            <person name="Dupont C.L."/>
        </authorList>
    </citation>
    <scope>NUCLEOTIDE SEQUENCE</scope>
    <source>
        <strain evidence="1">GL11</strain>
    </source>
</reference>
<evidence type="ECO:0000313" key="2">
    <source>
        <dbReference type="Proteomes" id="UP000716291"/>
    </source>
</evidence>
<protein>
    <submittedName>
        <fullName evidence="1">Uncharacterized protein</fullName>
    </submittedName>
</protein>
<accession>A0A9P6X7L2</accession>
<proteinExistence type="predicted"/>
<keyword evidence="2" id="KW-1185">Reference proteome</keyword>
<name>A0A9P6X7L2_RHIOR</name>
<comment type="caution">
    <text evidence="1">The sequence shown here is derived from an EMBL/GenBank/DDBJ whole genome shotgun (WGS) entry which is preliminary data.</text>
</comment>
<dbReference type="AlphaFoldDB" id="A0A9P6X7L2"/>
<dbReference type="OrthoDB" id="10325131at2759"/>
<dbReference type="Proteomes" id="UP000716291">
    <property type="component" value="Unassembled WGS sequence"/>
</dbReference>
<sequence>MSKNQTSKNFSQRKETNTLRKILGENDYVGFEAELTSKLQTSVSAGVTCKRVLSQVEKAANKKKVLKDEKEKALAWNDDKASREHFGY</sequence>
<gene>
    <name evidence="1" type="ORF">G6F64_006996</name>
</gene>
<evidence type="ECO:0000313" key="1">
    <source>
        <dbReference type="EMBL" id="KAG1307207.1"/>
    </source>
</evidence>